<proteinExistence type="predicted"/>
<dbReference type="AlphaFoldDB" id="A0A0K2SVB2"/>
<reference evidence="1" key="1">
    <citation type="submission" date="2014-05" db="EMBL/GenBank/DDBJ databases">
        <authorList>
            <person name="Chronopoulou M."/>
        </authorList>
    </citation>
    <scope>NUCLEOTIDE SEQUENCE</scope>
    <source>
        <tissue evidence="1">Whole organism</tissue>
    </source>
</reference>
<sequence length="55" mass="6424">MRYFFSTALDFDTYNHGHCSWTLAKLSGDCRLCYTSLFNAIKDHLDDPEVNDNFN</sequence>
<evidence type="ECO:0000313" key="1">
    <source>
        <dbReference type="EMBL" id="CDW17629.1"/>
    </source>
</evidence>
<dbReference type="EMBL" id="HACA01000268">
    <property type="protein sequence ID" value="CDW17629.1"/>
    <property type="molecule type" value="Transcribed_RNA"/>
</dbReference>
<name>A0A0K2SVB2_LEPSM</name>
<organism evidence="1">
    <name type="scientific">Lepeophtheirus salmonis</name>
    <name type="common">Salmon louse</name>
    <name type="synonym">Caligus salmonis</name>
    <dbReference type="NCBI Taxonomy" id="72036"/>
    <lineage>
        <taxon>Eukaryota</taxon>
        <taxon>Metazoa</taxon>
        <taxon>Ecdysozoa</taxon>
        <taxon>Arthropoda</taxon>
        <taxon>Crustacea</taxon>
        <taxon>Multicrustacea</taxon>
        <taxon>Hexanauplia</taxon>
        <taxon>Copepoda</taxon>
        <taxon>Siphonostomatoida</taxon>
        <taxon>Caligidae</taxon>
        <taxon>Lepeophtheirus</taxon>
    </lineage>
</organism>
<accession>A0A0K2SVB2</accession>
<protein>
    <submittedName>
        <fullName evidence="1">Uncharacterized protein</fullName>
    </submittedName>
</protein>